<sequence length="487" mass="50924">MLVWAHLAAAQTDRTERHLSVEAIVALTDTSRVLADIRALSHFGRGATAISRPALSPADLEARRYVASRMEAAGLHGVQLDGMGTVYGSAGVENAPALLMGSHTDTAAADPLDGALGVAYALEAARVLREGGAADLTAWSVVSWQDRAGRFGALGASSAFVSPVFTPTKELWRARGEAGLAGVPVMHASGRHGGWAGFLEAHVERGSRLAPANATLGVVGAVPGQQEIRVVCASGARQADVTPMAERRDAMLEAMRVASAVDDGLRALCVAWEEGVLSRGSTCSHIRGCAATWSVGDFSVGASLAMIPHEANLTVQLRSPQQGLLERMARYVTRTVGSLAARADGRSAPKCTSHEAMAITAECLHRSAVHTVGEERVIRLDASELHDAAPLSKHMAAGMLLVPCTTDSLLSEKNAADVAAGAEAYVRAAVYLALGECDTSMGPTCIVGDARRNVRLSDPSWIDALSLDAENVASVVQSDDPDDYPDL</sequence>
<dbReference type="AlphaFoldDB" id="A0AB34K0P2"/>
<dbReference type="Gene3D" id="3.40.630.10">
    <property type="entry name" value="Zn peptidases"/>
    <property type="match status" value="1"/>
</dbReference>
<evidence type="ECO:0000313" key="3">
    <source>
        <dbReference type="EMBL" id="KAL1528063.1"/>
    </source>
</evidence>
<evidence type="ECO:0008006" key="5">
    <source>
        <dbReference type="Google" id="ProtNLM"/>
    </source>
</evidence>
<keyword evidence="2" id="KW-0378">Hydrolase</keyword>
<dbReference type="PANTHER" id="PTHR32494:SF19">
    <property type="entry name" value="ALLANTOATE DEIMINASE-RELATED"/>
    <property type="match status" value="1"/>
</dbReference>
<dbReference type="GO" id="GO:0016813">
    <property type="term" value="F:hydrolase activity, acting on carbon-nitrogen (but not peptide) bonds, in linear amidines"/>
    <property type="evidence" value="ECO:0007669"/>
    <property type="project" value="InterPro"/>
</dbReference>
<organism evidence="3 4">
    <name type="scientific">Prymnesium parvum</name>
    <name type="common">Toxic golden alga</name>
    <dbReference type="NCBI Taxonomy" id="97485"/>
    <lineage>
        <taxon>Eukaryota</taxon>
        <taxon>Haptista</taxon>
        <taxon>Haptophyta</taxon>
        <taxon>Prymnesiophyceae</taxon>
        <taxon>Prymnesiales</taxon>
        <taxon>Prymnesiaceae</taxon>
        <taxon>Prymnesium</taxon>
    </lineage>
</organism>
<comment type="caution">
    <text evidence="3">The sequence shown here is derived from an EMBL/GenBank/DDBJ whole genome shotgun (WGS) entry which is preliminary data.</text>
</comment>
<reference evidence="3 4" key="1">
    <citation type="journal article" date="2024" name="Science">
        <title>Giant polyketide synthase enzymes in the biosynthesis of giant marine polyether toxins.</title>
        <authorList>
            <person name="Fallon T.R."/>
            <person name="Shende V.V."/>
            <person name="Wierzbicki I.H."/>
            <person name="Pendleton A.L."/>
            <person name="Watervoot N.F."/>
            <person name="Auber R.P."/>
            <person name="Gonzalez D.J."/>
            <person name="Wisecaver J.H."/>
            <person name="Moore B.S."/>
        </authorList>
    </citation>
    <scope>NUCLEOTIDE SEQUENCE [LARGE SCALE GENOMIC DNA]</scope>
    <source>
        <strain evidence="3 4">12B1</strain>
    </source>
</reference>
<dbReference type="EMBL" id="JBGBPQ010000002">
    <property type="protein sequence ID" value="KAL1528063.1"/>
    <property type="molecule type" value="Genomic_DNA"/>
</dbReference>
<accession>A0AB34K0P2</accession>
<dbReference type="GO" id="GO:0046872">
    <property type="term" value="F:metal ion binding"/>
    <property type="evidence" value="ECO:0007669"/>
    <property type="project" value="UniProtKB-KW"/>
</dbReference>
<dbReference type="InterPro" id="IPR036264">
    <property type="entry name" value="Bact_exopeptidase_dim_dom"/>
</dbReference>
<keyword evidence="4" id="KW-1185">Reference proteome</keyword>
<protein>
    <recommendedName>
        <fullName evidence="5">N-carbamoyl-L-amino-acid hydrolase</fullName>
    </recommendedName>
</protein>
<dbReference type="SUPFAM" id="SSF55031">
    <property type="entry name" value="Bacterial exopeptidase dimerisation domain"/>
    <property type="match status" value="1"/>
</dbReference>
<dbReference type="PANTHER" id="PTHR32494">
    <property type="entry name" value="ALLANTOATE DEIMINASE-RELATED"/>
    <property type="match status" value="1"/>
</dbReference>
<gene>
    <name evidence="3" type="ORF">AB1Y20_009429</name>
</gene>
<keyword evidence="1" id="KW-0479">Metal-binding</keyword>
<dbReference type="InterPro" id="IPR010158">
    <property type="entry name" value="Amidase_Cbmase"/>
</dbReference>
<evidence type="ECO:0000313" key="4">
    <source>
        <dbReference type="Proteomes" id="UP001515480"/>
    </source>
</evidence>
<evidence type="ECO:0000256" key="2">
    <source>
        <dbReference type="ARBA" id="ARBA00022801"/>
    </source>
</evidence>
<name>A0AB34K0P2_PRYPA</name>
<dbReference type="SUPFAM" id="SSF53187">
    <property type="entry name" value="Zn-dependent exopeptidases"/>
    <property type="match status" value="1"/>
</dbReference>
<dbReference type="Gene3D" id="3.30.70.360">
    <property type="match status" value="1"/>
</dbReference>
<dbReference type="Proteomes" id="UP001515480">
    <property type="component" value="Unassembled WGS sequence"/>
</dbReference>
<evidence type="ECO:0000256" key="1">
    <source>
        <dbReference type="ARBA" id="ARBA00022723"/>
    </source>
</evidence>
<proteinExistence type="predicted"/>